<evidence type="ECO:0000256" key="1">
    <source>
        <dbReference type="SAM" id="MobiDB-lite"/>
    </source>
</evidence>
<evidence type="ECO:0000313" key="3">
    <source>
        <dbReference type="Proteomes" id="UP000268829"/>
    </source>
</evidence>
<keyword evidence="3" id="KW-1185">Reference proteome</keyword>
<name>A0A3M8BBK8_9BACL</name>
<reference evidence="2 3" key="1">
    <citation type="submission" date="2018-10" db="EMBL/GenBank/DDBJ databases">
        <title>Phylogenomics of Brevibacillus.</title>
        <authorList>
            <person name="Dunlap C."/>
        </authorList>
    </citation>
    <scope>NUCLEOTIDE SEQUENCE [LARGE SCALE GENOMIC DNA]</scope>
    <source>
        <strain evidence="2 3">DSM 100115</strain>
    </source>
</reference>
<accession>A0A3M8BBK8</accession>
<protein>
    <submittedName>
        <fullName evidence="2">Uncharacterized protein</fullName>
    </submittedName>
</protein>
<comment type="caution">
    <text evidence="2">The sequence shown here is derived from an EMBL/GenBank/DDBJ whole genome shotgun (WGS) entry which is preliminary data.</text>
</comment>
<feature type="region of interest" description="Disordered" evidence="1">
    <location>
        <begin position="26"/>
        <end position="58"/>
    </location>
</feature>
<dbReference type="AlphaFoldDB" id="A0A3M8BBK8"/>
<dbReference type="Proteomes" id="UP000268829">
    <property type="component" value="Unassembled WGS sequence"/>
</dbReference>
<dbReference type="EMBL" id="RHHS01000010">
    <property type="protein sequence ID" value="RNB60245.1"/>
    <property type="molecule type" value="Genomic_DNA"/>
</dbReference>
<gene>
    <name evidence="2" type="ORF">EDM57_02775</name>
</gene>
<sequence length="97" mass="10515">MESFAVGAALGGAFSVGTSWLAKGAERDRGALKRGASSKVEGTPKARTPKPLEPRGEPIKFVPSFKQEEIALQTYEKLRSTGLDVGELEIFLTEYRT</sequence>
<organism evidence="2 3">
    <name type="scientific">Brevibacillus gelatini</name>
    <dbReference type="NCBI Taxonomy" id="1655277"/>
    <lineage>
        <taxon>Bacteria</taxon>
        <taxon>Bacillati</taxon>
        <taxon>Bacillota</taxon>
        <taxon>Bacilli</taxon>
        <taxon>Bacillales</taxon>
        <taxon>Paenibacillaceae</taxon>
        <taxon>Brevibacillus</taxon>
    </lineage>
</organism>
<evidence type="ECO:0000313" key="2">
    <source>
        <dbReference type="EMBL" id="RNB60245.1"/>
    </source>
</evidence>
<proteinExistence type="predicted"/>